<evidence type="ECO:0000313" key="2">
    <source>
        <dbReference type="EMBL" id="GAG05720.1"/>
    </source>
</evidence>
<dbReference type="EMBL" id="BARS01029542">
    <property type="protein sequence ID" value="GAG05720.1"/>
    <property type="molecule type" value="Genomic_DNA"/>
</dbReference>
<name>X0UJC6_9ZZZZ</name>
<feature type="transmembrane region" description="Helical" evidence="1">
    <location>
        <begin position="55"/>
        <end position="76"/>
    </location>
</feature>
<gene>
    <name evidence="2" type="ORF">S01H1_46166</name>
</gene>
<dbReference type="GO" id="GO:0008137">
    <property type="term" value="F:NADH dehydrogenase (ubiquinone) activity"/>
    <property type="evidence" value="ECO:0007669"/>
    <property type="project" value="InterPro"/>
</dbReference>
<organism evidence="2">
    <name type="scientific">marine sediment metagenome</name>
    <dbReference type="NCBI Taxonomy" id="412755"/>
    <lineage>
        <taxon>unclassified sequences</taxon>
        <taxon>metagenomes</taxon>
        <taxon>ecological metagenomes</taxon>
    </lineage>
</organism>
<keyword evidence="1" id="KW-0472">Membrane</keyword>
<reference evidence="2" key="1">
    <citation type="journal article" date="2014" name="Front. Microbiol.">
        <title>High frequency of phylogenetically diverse reductive dehalogenase-homologous genes in deep subseafloor sedimentary metagenomes.</title>
        <authorList>
            <person name="Kawai M."/>
            <person name="Futagami T."/>
            <person name="Toyoda A."/>
            <person name="Takaki Y."/>
            <person name="Nishi S."/>
            <person name="Hori S."/>
            <person name="Arai W."/>
            <person name="Tsubouchi T."/>
            <person name="Morono Y."/>
            <person name="Uchiyama I."/>
            <person name="Ito T."/>
            <person name="Fujiyama A."/>
            <person name="Inagaki F."/>
            <person name="Takami H."/>
        </authorList>
    </citation>
    <scope>NUCLEOTIDE SEQUENCE</scope>
    <source>
        <strain evidence="2">Expedition CK06-06</strain>
    </source>
</reference>
<dbReference type="PANTHER" id="PTHR33269">
    <property type="entry name" value="NADH-UBIQUINONE OXIDOREDUCTASE CHAIN 6"/>
    <property type="match status" value="1"/>
</dbReference>
<keyword evidence="1" id="KW-1133">Transmembrane helix</keyword>
<feature type="non-terminal residue" evidence="2">
    <location>
        <position position="78"/>
    </location>
</feature>
<evidence type="ECO:0000256" key="1">
    <source>
        <dbReference type="SAM" id="Phobius"/>
    </source>
</evidence>
<dbReference type="AlphaFoldDB" id="X0UJC6"/>
<feature type="transmembrane region" description="Helical" evidence="1">
    <location>
        <begin position="6"/>
        <end position="25"/>
    </location>
</feature>
<dbReference type="PANTHER" id="PTHR33269:SF17">
    <property type="entry name" value="NADH-UBIQUINONE OXIDOREDUCTASE CHAIN 6"/>
    <property type="match status" value="1"/>
</dbReference>
<protein>
    <recommendedName>
        <fullName evidence="3">NADH-quinone oxidoreductase subunit J</fullName>
    </recommendedName>
</protein>
<dbReference type="Pfam" id="PF00499">
    <property type="entry name" value="Oxidored_q3"/>
    <property type="match status" value="1"/>
</dbReference>
<accession>X0UJC6</accession>
<sequence>MTVMQVIFLITAVVTLGGAVMVVTVRNLIHAALWLILALFGVAVMYTLLSAPFFTVVQIVIYIGAIAILMIFAIMLTR</sequence>
<keyword evidence="1" id="KW-0812">Transmembrane</keyword>
<dbReference type="InterPro" id="IPR042106">
    <property type="entry name" value="Nuo/plastoQ_OxRdtase_6_NuoJ"/>
</dbReference>
<comment type="caution">
    <text evidence="2">The sequence shown here is derived from an EMBL/GenBank/DDBJ whole genome shotgun (WGS) entry which is preliminary data.</text>
</comment>
<proteinExistence type="predicted"/>
<feature type="transmembrane region" description="Helical" evidence="1">
    <location>
        <begin position="32"/>
        <end position="49"/>
    </location>
</feature>
<dbReference type="Gene3D" id="1.20.120.1200">
    <property type="entry name" value="NADH-ubiquinone/plastoquinone oxidoreductase chain 6, subunit NuoJ"/>
    <property type="match status" value="1"/>
</dbReference>
<dbReference type="InterPro" id="IPR001457">
    <property type="entry name" value="NADH_UbQ/plastoQ_OxRdtase_su6"/>
</dbReference>
<evidence type="ECO:0008006" key="3">
    <source>
        <dbReference type="Google" id="ProtNLM"/>
    </source>
</evidence>